<evidence type="ECO:0000256" key="3">
    <source>
        <dbReference type="ARBA" id="ARBA00023027"/>
    </source>
</evidence>
<evidence type="ECO:0000256" key="2">
    <source>
        <dbReference type="ARBA" id="ARBA00023002"/>
    </source>
</evidence>
<organism evidence="5">
    <name type="scientific">Microvirga ossetica</name>
    <dbReference type="NCBI Taxonomy" id="1882682"/>
    <lineage>
        <taxon>Bacteria</taxon>
        <taxon>Pseudomonadati</taxon>
        <taxon>Pseudomonadota</taxon>
        <taxon>Alphaproteobacteria</taxon>
        <taxon>Hyphomicrobiales</taxon>
        <taxon>Methylobacteriaceae</taxon>
        <taxon>Microvirga</taxon>
    </lineage>
</organism>
<accession>A0A1B2EVT4</accession>
<proteinExistence type="inferred from homology"/>
<dbReference type="GO" id="GO:0016491">
    <property type="term" value="F:oxidoreductase activity"/>
    <property type="evidence" value="ECO:0007669"/>
    <property type="project" value="UniProtKB-KW"/>
</dbReference>
<dbReference type="OrthoDB" id="8770295at2"/>
<geneLocation type="plasmid" evidence="5">
    <name>unnamed2</name>
</geneLocation>
<sequence>MTRHQVSGKPTILITGAAGRIGSLLRRTLPHDPALKEHFKGSFALKVTDILDPGPGNKEDEVFVGTLADPAFVASMFVDGSVRAVIHLAGYPREADWDVLLDANIRSSINIWEAARKFKVERVLYASSNHAIGFYPRSRTIDSTMPQRPDSRYGLTKVFGEELGFLYAYKFGIRSFSMRIGMFLPEPTTHRGLSTWLSHPDMVALAKVGLTADYTCEIVYGVSDNSRSFWDNSAAQRLGYHPQDSADAYAHLFPASDLAQDDAAEHFQGGPYINDGLTSSPAFRAELDKD</sequence>
<dbReference type="PANTHER" id="PTHR43103">
    <property type="entry name" value="NUCLEOSIDE-DIPHOSPHATE-SUGAR EPIMERASE"/>
    <property type="match status" value="1"/>
</dbReference>
<dbReference type="PANTHER" id="PTHR43103:SF5">
    <property type="entry name" value="4-EPIMERASE, PUTATIVE (AFU_ORTHOLOGUE AFUA_7G00360)-RELATED"/>
    <property type="match status" value="1"/>
</dbReference>
<evidence type="ECO:0000259" key="4">
    <source>
        <dbReference type="Pfam" id="PF01370"/>
    </source>
</evidence>
<dbReference type="EMBL" id="CP016619">
    <property type="protein sequence ID" value="ANY84078.1"/>
    <property type="molecule type" value="Genomic_DNA"/>
</dbReference>
<dbReference type="KEGG" id="moc:BB934_38120"/>
<dbReference type="AlphaFoldDB" id="A0A1B2EVT4"/>
<keyword evidence="3" id="KW-0520">NAD</keyword>
<dbReference type="RefSeq" id="WP_099515010.1">
    <property type="nucleotide sequence ID" value="NZ_CP016619.1"/>
</dbReference>
<evidence type="ECO:0000313" key="5">
    <source>
        <dbReference type="EMBL" id="ANY84078.1"/>
    </source>
</evidence>
<keyword evidence="2" id="KW-0560">Oxidoreductase</keyword>
<dbReference type="Gene3D" id="3.40.50.720">
    <property type="entry name" value="NAD(P)-binding Rossmann-like Domain"/>
    <property type="match status" value="1"/>
</dbReference>
<name>A0A1B2EVT4_9HYPH</name>
<dbReference type="InterPro" id="IPR001509">
    <property type="entry name" value="Epimerase_deHydtase"/>
</dbReference>
<evidence type="ECO:0000256" key="1">
    <source>
        <dbReference type="ARBA" id="ARBA00007637"/>
    </source>
</evidence>
<dbReference type="SUPFAM" id="SSF51735">
    <property type="entry name" value="NAD(P)-binding Rossmann-fold domains"/>
    <property type="match status" value="1"/>
</dbReference>
<reference evidence="5" key="1">
    <citation type="submission" date="2016-07" db="EMBL/GenBank/DDBJ databases">
        <title>Microvirga ossetica sp. nov. a new species of rhizobia isolated from root nodules of the legume species Vicia alpestris Steven originated from North Ossetia region in the Caucasus.</title>
        <authorList>
            <person name="Safronova V.I."/>
            <person name="Kuznetsova I.G."/>
            <person name="Sazanova A.L."/>
            <person name="Belimov A."/>
            <person name="Andronov E."/>
            <person name="Osledkin Y.S."/>
            <person name="Onishchuk O.P."/>
            <person name="Kurchak O.N."/>
            <person name="Shaposhnikov A.I."/>
            <person name="Willems A."/>
            <person name="Tikhonovich I.A."/>
        </authorList>
    </citation>
    <scope>NUCLEOTIDE SEQUENCE [LARGE SCALE GENOMIC DNA]</scope>
    <source>
        <strain evidence="5">V5/3M</strain>
        <plasmid evidence="5">unnamed2</plasmid>
    </source>
</reference>
<comment type="similarity">
    <text evidence="1">Belongs to the NAD(P)-dependent epimerase/dehydratase family.</text>
</comment>
<feature type="domain" description="NAD-dependent epimerase/dehydratase" evidence="4">
    <location>
        <begin position="12"/>
        <end position="180"/>
    </location>
</feature>
<dbReference type="InterPro" id="IPR036291">
    <property type="entry name" value="NAD(P)-bd_dom_sf"/>
</dbReference>
<gene>
    <name evidence="5" type="ORF">BB934_38120</name>
</gene>
<protein>
    <recommendedName>
        <fullName evidence="4">NAD-dependent epimerase/dehydratase domain-containing protein</fullName>
    </recommendedName>
</protein>
<dbReference type="Pfam" id="PF01370">
    <property type="entry name" value="Epimerase"/>
    <property type="match status" value="1"/>
</dbReference>
<keyword evidence="5" id="KW-0614">Plasmid</keyword>